<dbReference type="Proteomes" id="UP000008553">
    <property type="component" value="Unassembled WGS sequence"/>
</dbReference>
<reference evidence="1 2" key="1">
    <citation type="journal article" date="2002" name="Nature">
        <title>Genome sequence and comparative analysis of the model rodent malaria parasite Plasmodium yoelii yoelii.</title>
        <authorList>
            <person name="Carlton J.M."/>
            <person name="Angiuoli S.V."/>
            <person name="Suh B.B."/>
            <person name="Kooij T.W."/>
            <person name="Pertea M."/>
            <person name="Silva J.C."/>
            <person name="Ermolaeva M.D."/>
            <person name="Allen J.E."/>
            <person name="Selengut J.D."/>
            <person name="Koo H.L."/>
            <person name="Peterson J.D."/>
            <person name="Pop M."/>
            <person name="Kosack D.S."/>
            <person name="Shumway M.F."/>
            <person name="Bidwell S.L."/>
            <person name="Shallom S.J."/>
            <person name="van Aken S.E."/>
            <person name="Riedmuller S.B."/>
            <person name="Feldblyum T.V."/>
            <person name="Cho J.K."/>
            <person name="Quackenbush J."/>
            <person name="Sedegah M."/>
            <person name="Shoaibi A."/>
            <person name="Cummings L.M."/>
            <person name="Florens L."/>
            <person name="Yates J.R."/>
            <person name="Raine J.D."/>
            <person name="Sinden R.E."/>
            <person name="Harris M.A."/>
            <person name="Cunningham D.A."/>
            <person name="Preiser P.R."/>
            <person name="Bergman L.W."/>
            <person name="Vaidya A.B."/>
            <person name="van Lin L.H."/>
            <person name="Janse C.J."/>
            <person name="Waters A.P."/>
            <person name="Smith H.O."/>
            <person name="White O.R."/>
            <person name="Salzberg S.L."/>
            <person name="Venter J.C."/>
            <person name="Fraser C.M."/>
            <person name="Hoffman S.L."/>
            <person name="Gardner M.J."/>
            <person name="Carucci D.J."/>
        </authorList>
    </citation>
    <scope>NUCLEOTIDE SEQUENCE [LARGE SCALE GENOMIC DNA]</scope>
    <source>
        <strain evidence="1 2">17XNL</strain>
    </source>
</reference>
<dbReference type="PaxDb" id="73239-Q7R9Y7"/>
<dbReference type="AlphaFoldDB" id="Q7R9Y7"/>
<evidence type="ECO:0000313" key="1">
    <source>
        <dbReference type="EMBL" id="EAA18995.1"/>
    </source>
</evidence>
<keyword evidence="2" id="KW-1185">Reference proteome</keyword>
<name>Q7R9Y7_PLAYO</name>
<evidence type="ECO:0000313" key="2">
    <source>
        <dbReference type="Proteomes" id="UP000008553"/>
    </source>
</evidence>
<organism evidence="1 2">
    <name type="scientific">Plasmodium yoelii yoelii</name>
    <dbReference type="NCBI Taxonomy" id="73239"/>
    <lineage>
        <taxon>Eukaryota</taxon>
        <taxon>Sar</taxon>
        <taxon>Alveolata</taxon>
        <taxon>Apicomplexa</taxon>
        <taxon>Aconoidasida</taxon>
        <taxon>Haemosporida</taxon>
        <taxon>Plasmodiidae</taxon>
        <taxon>Plasmodium</taxon>
        <taxon>Plasmodium (Vinckeia)</taxon>
    </lineage>
</organism>
<comment type="caution">
    <text evidence="1">The sequence shown here is derived from an EMBL/GenBank/DDBJ whole genome shotgun (WGS) entry which is preliminary data.</text>
</comment>
<dbReference type="EMBL" id="AABL01002320">
    <property type="protein sequence ID" value="EAA18995.1"/>
    <property type="molecule type" value="Genomic_DNA"/>
</dbReference>
<accession>Q7R9Y7</accession>
<gene>
    <name evidence="1" type="ORF">PY06722</name>
</gene>
<sequence>MHEIPIENRKYNVIYKRHFMHLTFLVIHKKCTIDIL</sequence>
<proteinExistence type="predicted"/>
<dbReference type="InParanoid" id="Q7R9Y7"/>
<protein>
    <submittedName>
        <fullName evidence="1">Uncharacterized protein</fullName>
    </submittedName>
</protein>